<feature type="compositionally biased region" description="Low complexity" evidence="1">
    <location>
        <begin position="39"/>
        <end position="54"/>
    </location>
</feature>
<evidence type="ECO:0000313" key="3">
    <source>
        <dbReference type="EMBL" id="UNS97390.1"/>
    </source>
</evidence>
<dbReference type="InterPro" id="IPR036388">
    <property type="entry name" value="WH-like_DNA-bd_sf"/>
</dbReference>
<dbReference type="Pfam" id="PF01047">
    <property type="entry name" value="MarR"/>
    <property type="match status" value="1"/>
</dbReference>
<dbReference type="RefSeq" id="WP_242751527.1">
    <property type="nucleotide sequence ID" value="NZ_CP093846.1"/>
</dbReference>
<dbReference type="InterPro" id="IPR036390">
    <property type="entry name" value="WH_DNA-bd_sf"/>
</dbReference>
<name>A0ABY3XSL7_9ACTN</name>
<dbReference type="InterPro" id="IPR039422">
    <property type="entry name" value="MarR/SlyA-like"/>
</dbReference>
<gene>
    <name evidence="3" type="ORF">MMF93_13450</name>
</gene>
<keyword evidence="4" id="KW-1185">Reference proteome</keyword>
<dbReference type="PROSITE" id="PS50995">
    <property type="entry name" value="HTH_MARR_2"/>
    <property type="match status" value="1"/>
</dbReference>
<proteinExistence type="predicted"/>
<accession>A0ABY3XSL7</accession>
<dbReference type="SUPFAM" id="SSF46785">
    <property type="entry name" value="Winged helix' DNA-binding domain"/>
    <property type="match status" value="1"/>
</dbReference>
<dbReference type="Proteomes" id="UP001202244">
    <property type="component" value="Chromosome"/>
</dbReference>
<feature type="region of interest" description="Disordered" evidence="1">
    <location>
        <begin position="1"/>
        <end position="54"/>
    </location>
</feature>
<reference evidence="3 4" key="1">
    <citation type="journal article" date="2023" name="Microbiol. Spectr.">
        <title>Synergy between Genome Mining, Metabolomics, and Bioinformatics Uncovers Antibacterial Chlorinated Carbazole Alkaloids and Their Biosynthetic Gene Cluster from Streptomyces tubbatahanensis sp. nov., a Novel Actinomycete Isolated from Sulu Sea, Philippines.</title>
        <authorList>
            <person name="Tenebro C.P."/>
            <person name="Trono D.J.V.L."/>
            <person name="Balida L.A.P."/>
            <person name="Bayog L.K.A."/>
            <person name="Bruna J.R."/>
            <person name="Sabido E.M."/>
            <person name="Caspe D.P.C."/>
            <person name="de Los Santos E.L.C."/>
            <person name="Saludes J.P."/>
            <person name="Dalisay D.S."/>
        </authorList>
    </citation>
    <scope>NUCLEOTIDE SEQUENCE [LARGE SCALE GENOMIC DNA]</scope>
    <source>
        <strain evidence="3 4">DSD3025</strain>
    </source>
</reference>
<dbReference type="SMART" id="SM00347">
    <property type="entry name" value="HTH_MARR"/>
    <property type="match status" value="1"/>
</dbReference>
<feature type="domain" description="HTH marR-type" evidence="2">
    <location>
        <begin position="57"/>
        <end position="188"/>
    </location>
</feature>
<evidence type="ECO:0000256" key="1">
    <source>
        <dbReference type="SAM" id="MobiDB-lite"/>
    </source>
</evidence>
<evidence type="ECO:0000259" key="2">
    <source>
        <dbReference type="PROSITE" id="PS50995"/>
    </source>
</evidence>
<sequence>MNTAPFGNSRNHHPPPPAPAIAPAPEPVTAPAASPPSGPAAESASGPAAGVGAGPSAVRVWRDLRTLVLEVADVRTRVTEELGMSYFRAKALRHIATEGPLTLSALAAGLFADAPHTTLTVEYLVQRGHVTREPNPADRRSKLVEVTEQGARAAAVMARVSDTPPPALRGLSQADLTTLERILDSALRTE</sequence>
<evidence type="ECO:0000313" key="4">
    <source>
        <dbReference type="Proteomes" id="UP001202244"/>
    </source>
</evidence>
<dbReference type="PANTHER" id="PTHR33164:SF99">
    <property type="entry name" value="MARR FAMILY REGULATORY PROTEIN"/>
    <property type="match status" value="1"/>
</dbReference>
<organism evidence="3 4">
    <name type="scientific">Streptomyces tubbatahanensis</name>
    <dbReference type="NCBI Taxonomy" id="2923272"/>
    <lineage>
        <taxon>Bacteria</taxon>
        <taxon>Bacillati</taxon>
        <taxon>Actinomycetota</taxon>
        <taxon>Actinomycetes</taxon>
        <taxon>Kitasatosporales</taxon>
        <taxon>Streptomycetaceae</taxon>
        <taxon>Streptomyces</taxon>
    </lineage>
</organism>
<protein>
    <submittedName>
        <fullName evidence="3">MarR family transcriptional regulator</fullName>
    </submittedName>
</protein>
<feature type="compositionally biased region" description="Pro residues" evidence="1">
    <location>
        <begin position="14"/>
        <end position="38"/>
    </location>
</feature>
<dbReference type="PANTHER" id="PTHR33164">
    <property type="entry name" value="TRANSCRIPTIONAL REGULATOR, MARR FAMILY"/>
    <property type="match status" value="1"/>
</dbReference>
<dbReference type="InterPro" id="IPR000835">
    <property type="entry name" value="HTH_MarR-typ"/>
</dbReference>
<dbReference type="Gene3D" id="1.10.10.10">
    <property type="entry name" value="Winged helix-like DNA-binding domain superfamily/Winged helix DNA-binding domain"/>
    <property type="match status" value="1"/>
</dbReference>
<dbReference type="EMBL" id="CP093846">
    <property type="protein sequence ID" value="UNS97390.1"/>
    <property type="molecule type" value="Genomic_DNA"/>
</dbReference>